<accession>A0A8E7UFH9</accession>
<feature type="transmembrane region" description="Helical" evidence="1">
    <location>
        <begin position="41"/>
        <end position="58"/>
    </location>
</feature>
<evidence type="ECO:0008006" key="3">
    <source>
        <dbReference type="Google" id="ProtNLM"/>
    </source>
</evidence>
<keyword evidence="1" id="KW-0812">Transmembrane</keyword>
<dbReference type="EMBL" id="MN240357">
    <property type="protein sequence ID" value="QVY58084.1"/>
    <property type="molecule type" value="Genomic_DNA"/>
</dbReference>
<protein>
    <recommendedName>
        <fullName evidence="3">POTRA domain-containing protein</fullName>
    </recommendedName>
</protein>
<organism evidence="2">
    <name type="scientific">Eucheuma denticulatum</name>
    <dbReference type="NCBI Taxonomy" id="305493"/>
    <lineage>
        <taxon>Eukaryota</taxon>
        <taxon>Rhodophyta</taxon>
        <taxon>Florideophyceae</taxon>
        <taxon>Rhodymeniophycidae</taxon>
        <taxon>Gigartinales</taxon>
        <taxon>Solieriaceae</taxon>
        <taxon>Eucheuma</taxon>
    </lineage>
</organism>
<keyword evidence="1" id="KW-0472">Membrane</keyword>
<geneLocation type="plastid" evidence="2"/>
<reference evidence="2" key="2">
    <citation type="journal article" date="2021" name="Genomics">
        <title>Comparative analysis of mitochondrial genomes of Nirvanini and Evacanthini (Hemiptera: Cicadellidae) reveals an explicit evolutionary relationship.</title>
        <authorList>
            <person name="Du Y."/>
            <person name="Liang Z."/>
            <person name="Dietrich C.H."/>
            <person name="Dai W."/>
        </authorList>
    </citation>
    <scope>NUCLEOTIDE SEQUENCE</scope>
</reference>
<evidence type="ECO:0000256" key="1">
    <source>
        <dbReference type="SAM" id="Phobius"/>
    </source>
</evidence>
<keyword evidence="1" id="KW-1133">Transmembrane helix</keyword>
<sequence length="712" mass="86376">MLYTINNIYFQYLKLKKKIIIFIIILNLQFLHKIYSMLYRLKYLLICISLAIYLIFLGKNINANMDRYTKTAFNTHIIHNKKLKKIHTQTQRIQIRLEGCKHTLFYNIFPKYYQVLQKYRHHHIKIIKLIEYLQNSGFFNKIEYFIVYSNNIIHLIVNFNINPIIKKIEIVRWNQLRIPQTILIHIFKTQIGLPINYQHINNSVKKIYEWYQERGFEYIYIQLIQNKKYNTISLHIFEGKIKSNQFIYDSKCNISHILVHKIEKIIEQKLNILPGSLFNIKILKKNIKYLKNIRLIQNLKYDIIYDIEGLIIKIKYSIPVQSEGHFYHKHFILNSYAHQIQSYTLDRETLKNQYIITLENIKNNFNYTLYYRYLGFKTFFTNLNSKYYNLTVNIVLNTKVPQLNVSFFYPNIEFIHNILNDIKINIRYKIYSIKTLYPSHNIQAKYFGNKNQNKLKNKTLLHLIKTHISCKYLLTNKIDIIKDISHIYNTNTYKSINLNSYFITQNIKFRNKIINTIIQQKLFTLNLQIKYNNLDLKNKFRSGRFIFTKSISFKLTNLSQIKIIYNRSSLKYYQTFTITNLFPYIKKSIILIFSEISLLRSNNIILFDSYYTSSTNIYLALFNIETIKTYTQYVNHIEYHIQIYKFLSSYFFYHLSNKLHYLYRYYYYTQNLGLGIQFNIPINNIPNIRLEYGTNIYQQTYYQLRLFYSYIN</sequence>
<proteinExistence type="predicted"/>
<reference evidence="2" key="1">
    <citation type="submission" date="2019-07" db="EMBL/GenBank/DDBJ databases">
        <authorList>
            <person name="Zhang J."/>
            <person name="Liu T."/>
        </authorList>
    </citation>
    <scope>NUCLEOTIDE SEQUENCE</scope>
</reference>
<keyword evidence="2" id="KW-0934">Plastid</keyword>
<dbReference type="AlphaFoldDB" id="A0A8E7UFH9"/>
<gene>
    <name evidence="2" type="primary">ORF712</name>
</gene>
<name>A0A8E7UFH9_9FLOR</name>
<evidence type="ECO:0000313" key="2">
    <source>
        <dbReference type="EMBL" id="QVY58084.1"/>
    </source>
</evidence>